<dbReference type="InterPro" id="IPR002229">
    <property type="entry name" value="RhesusRHD"/>
</dbReference>
<comment type="subcellular location">
    <subcellularLocation>
        <location evidence="1">Membrane</location>
        <topology evidence="1">Multi-pass membrane protein</topology>
    </subcellularLocation>
</comment>
<keyword evidence="8" id="KW-1185">Reference proteome</keyword>
<keyword evidence="4 5" id="KW-0472">Membrane</keyword>
<dbReference type="GO" id="GO:0005886">
    <property type="term" value="C:plasma membrane"/>
    <property type="evidence" value="ECO:0007669"/>
    <property type="project" value="InterPro"/>
</dbReference>
<dbReference type="AlphaFoldDB" id="A0AAV8W909"/>
<dbReference type="InterPro" id="IPR029020">
    <property type="entry name" value="Ammonium/urea_transptr"/>
</dbReference>
<dbReference type="InterPro" id="IPR024041">
    <property type="entry name" value="NH4_transpt_AmtB-like_dom"/>
</dbReference>
<feature type="transmembrane region" description="Helical" evidence="5">
    <location>
        <begin position="77"/>
        <end position="97"/>
    </location>
</feature>
<evidence type="ECO:0000313" key="8">
    <source>
        <dbReference type="Proteomes" id="UP001159042"/>
    </source>
</evidence>
<evidence type="ECO:0000256" key="3">
    <source>
        <dbReference type="ARBA" id="ARBA00022989"/>
    </source>
</evidence>
<sequence>MSCFNSAPSNYVTSKSAAFASERLKTGLILLGVQGALCVFYTVFAEYAPQANAAYAQNSIDPIFGGFDQEKNVIKNYYTLFQDIHVMIFIGFGYLMVFLKRYGYSSIGFTFLLGSFTVQWSVLCLGFYELNDNYKIELGIESSDECVQVEIFRRALVLTTIIQHPEVLETPSLFHWTEKDFENTTSPTQHNLLLPMITQLPVALITSSLLHLIEKYLENRAVSQLLDKKYVLNIFSSDDCVQVEIFRHALVLTAIIQHAEDSDECVQVEIFRRALVLAAIIQHPEVSDECVQVEIFGQALVLTAIIQHAEVLGTPILSQESKEGYQLSPGVAL</sequence>
<dbReference type="PRINTS" id="PR00342">
    <property type="entry name" value="RHESUSRHD"/>
</dbReference>
<reference evidence="7 8" key="1">
    <citation type="journal article" date="2023" name="Insect Mol. Biol.">
        <title>Genome sequencing provides insights into the evolution of gene families encoding plant cell wall-degrading enzymes in longhorned beetles.</title>
        <authorList>
            <person name="Shin N.R."/>
            <person name="Okamura Y."/>
            <person name="Kirsch R."/>
            <person name="Pauchet Y."/>
        </authorList>
    </citation>
    <scope>NUCLEOTIDE SEQUENCE [LARGE SCALE GENOMIC DNA]</scope>
    <source>
        <strain evidence="7">EAD_L_NR</strain>
    </source>
</reference>
<dbReference type="GO" id="GO:0008519">
    <property type="term" value="F:ammonium channel activity"/>
    <property type="evidence" value="ECO:0007669"/>
    <property type="project" value="InterPro"/>
</dbReference>
<keyword evidence="3 5" id="KW-1133">Transmembrane helix</keyword>
<feature type="transmembrane region" description="Helical" evidence="5">
    <location>
        <begin position="24"/>
        <end position="44"/>
    </location>
</feature>
<dbReference type="Pfam" id="PF00909">
    <property type="entry name" value="Ammonium_transp"/>
    <property type="match status" value="1"/>
</dbReference>
<evidence type="ECO:0000256" key="2">
    <source>
        <dbReference type="ARBA" id="ARBA00022692"/>
    </source>
</evidence>
<evidence type="ECO:0000256" key="1">
    <source>
        <dbReference type="ARBA" id="ARBA00004141"/>
    </source>
</evidence>
<evidence type="ECO:0000256" key="4">
    <source>
        <dbReference type="ARBA" id="ARBA00023136"/>
    </source>
</evidence>
<feature type="transmembrane region" description="Helical" evidence="5">
    <location>
        <begin position="109"/>
        <end position="128"/>
    </location>
</feature>
<evidence type="ECO:0000259" key="6">
    <source>
        <dbReference type="Pfam" id="PF00909"/>
    </source>
</evidence>
<gene>
    <name evidence="7" type="ORF">NQ315_007823</name>
</gene>
<evidence type="ECO:0000313" key="7">
    <source>
        <dbReference type="EMBL" id="KAJ8922788.1"/>
    </source>
</evidence>
<feature type="domain" description="Ammonium transporter AmtB-like" evidence="6">
    <location>
        <begin position="65"/>
        <end position="127"/>
    </location>
</feature>
<dbReference type="EMBL" id="JANEYG010000006">
    <property type="protein sequence ID" value="KAJ8922788.1"/>
    <property type="molecule type" value="Genomic_DNA"/>
</dbReference>
<organism evidence="7 8">
    <name type="scientific">Exocentrus adspersus</name>
    <dbReference type="NCBI Taxonomy" id="1586481"/>
    <lineage>
        <taxon>Eukaryota</taxon>
        <taxon>Metazoa</taxon>
        <taxon>Ecdysozoa</taxon>
        <taxon>Arthropoda</taxon>
        <taxon>Hexapoda</taxon>
        <taxon>Insecta</taxon>
        <taxon>Pterygota</taxon>
        <taxon>Neoptera</taxon>
        <taxon>Endopterygota</taxon>
        <taxon>Coleoptera</taxon>
        <taxon>Polyphaga</taxon>
        <taxon>Cucujiformia</taxon>
        <taxon>Chrysomeloidea</taxon>
        <taxon>Cerambycidae</taxon>
        <taxon>Lamiinae</taxon>
        <taxon>Acanthocinini</taxon>
        <taxon>Exocentrus</taxon>
    </lineage>
</organism>
<dbReference type="Gene3D" id="1.10.3430.10">
    <property type="entry name" value="Ammonium transporter AmtB like domains"/>
    <property type="match status" value="1"/>
</dbReference>
<proteinExistence type="predicted"/>
<evidence type="ECO:0000256" key="5">
    <source>
        <dbReference type="SAM" id="Phobius"/>
    </source>
</evidence>
<protein>
    <recommendedName>
        <fullName evidence="6">Ammonium transporter AmtB-like domain-containing protein</fullName>
    </recommendedName>
</protein>
<name>A0AAV8W909_9CUCU</name>
<keyword evidence="2 5" id="KW-0812">Transmembrane</keyword>
<comment type="caution">
    <text evidence="7">The sequence shown here is derived from an EMBL/GenBank/DDBJ whole genome shotgun (WGS) entry which is preliminary data.</text>
</comment>
<dbReference type="Proteomes" id="UP001159042">
    <property type="component" value="Unassembled WGS sequence"/>
</dbReference>
<accession>A0AAV8W909</accession>